<dbReference type="Gene3D" id="3.30.530.20">
    <property type="match status" value="1"/>
</dbReference>
<evidence type="ECO:0000259" key="2">
    <source>
        <dbReference type="Pfam" id="PF08327"/>
    </source>
</evidence>
<evidence type="ECO:0000313" key="3">
    <source>
        <dbReference type="EMBL" id="APU68835.1"/>
    </source>
</evidence>
<keyword evidence="3" id="KW-0808">Transferase</keyword>
<dbReference type="Pfam" id="PF08327">
    <property type="entry name" value="AHSA1"/>
    <property type="match status" value="1"/>
</dbReference>
<keyword evidence="3" id="KW-0812">Transmembrane</keyword>
<sequence>MKELKLEFRIDKENHKILVEKEFAAPLDIVWSAWTRAETLDKWWGPKPWNAKTKEMQFRKGGSWLYAMQGPEGEEHFSKAEFQEVIPEQRFVSDDYFCDENGKINEDFGKSKWIVEFEPEGAHTLVKIETVYDSEEIMEQMLNMGFQEGFAAGLLQLDDYLEPN</sequence>
<keyword evidence="3" id="KW-0472">Membrane</keyword>
<organism evidence="3 4">
    <name type="scientific">Christiangramia flava JLT2011</name>
    <dbReference type="NCBI Taxonomy" id="1229726"/>
    <lineage>
        <taxon>Bacteria</taxon>
        <taxon>Pseudomonadati</taxon>
        <taxon>Bacteroidota</taxon>
        <taxon>Flavobacteriia</taxon>
        <taxon>Flavobacteriales</taxon>
        <taxon>Flavobacteriaceae</taxon>
        <taxon>Christiangramia</taxon>
    </lineage>
</organism>
<dbReference type="EMBL" id="CP016359">
    <property type="protein sequence ID" value="APU68835.1"/>
    <property type="molecule type" value="Genomic_DNA"/>
</dbReference>
<dbReference type="STRING" id="1229726.GRFL_2111"/>
<dbReference type="GO" id="GO:0004364">
    <property type="term" value="F:glutathione transferase activity"/>
    <property type="evidence" value="ECO:0007669"/>
    <property type="project" value="UniProtKB-EC"/>
</dbReference>
<evidence type="ECO:0000256" key="1">
    <source>
        <dbReference type="ARBA" id="ARBA00006817"/>
    </source>
</evidence>
<protein>
    <submittedName>
        <fullName evidence="3">Putative glutathione S-transferase-related transmembrane protein</fullName>
        <ecNumber evidence="3">2.5.1.18</ecNumber>
    </submittedName>
</protein>
<comment type="similarity">
    <text evidence="1">Belongs to the AHA1 family.</text>
</comment>
<gene>
    <name evidence="3" type="ORF">GRFL_2111</name>
</gene>
<dbReference type="AlphaFoldDB" id="A0A1L7I6T9"/>
<dbReference type="InterPro" id="IPR013538">
    <property type="entry name" value="ASHA1/2-like_C"/>
</dbReference>
<keyword evidence="4" id="KW-1185">Reference proteome</keyword>
<dbReference type="CDD" id="cd07814">
    <property type="entry name" value="SRPBCC_CalC_Aha1-like"/>
    <property type="match status" value="1"/>
</dbReference>
<dbReference type="SUPFAM" id="SSF55961">
    <property type="entry name" value="Bet v1-like"/>
    <property type="match status" value="1"/>
</dbReference>
<feature type="domain" description="Activator of Hsp90 ATPase homologue 1/2-like C-terminal" evidence="2">
    <location>
        <begin position="25"/>
        <end position="162"/>
    </location>
</feature>
<dbReference type="KEGG" id="gfl:GRFL_2111"/>
<name>A0A1L7I6T9_9FLAO</name>
<accession>A0A1L7I6T9</accession>
<dbReference type="Proteomes" id="UP000186230">
    <property type="component" value="Chromosome"/>
</dbReference>
<dbReference type="OrthoDB" id="9795306at2"/>
<reference evidence="3 4" key="1">
    <citation type="submission" date="2016-07" db="EMBL/GenBank/DDBJ databases">
        <title>Multi-omics approach to identify versatile polysaccharide utilization systems of a marine flavobacterium Gramella flava.</title>
        <authorList>
            <person name="Tang K."/>
        </authorList>
    </citation>
    <scope>NUCLEOTIDE SEQUENCE [LARGE SCALE GENOMIC DNA]</scope>
    <source>
        <strain evidence="3 4">JLT2011</strain>
    </source>
</reference>
<dbReference type="RefSeq" id="WP_083644562.1">
    <property type="nucleotide sequence ID" value="NZ_AMRU01000006.1"/>
</dbReference>
<dbReference type="EC" id="2.5.1.18" evidence="3"/>
<dbReference type="InterPro" id="IPR023393">
    <property type="entry name" value="START-like_dom_sf"/>
</dbReference>
<proteinExistence type="inferred from homology"/>
<evidence type="ECO:0000313" key="4">
    <source>
        <dbReference type="Proteomes" id="UP000186230"/>
    </source>
</evidence>